<organism evidence="2 3">
    <name type="scientific">Homarus americanus</name>
    <name type="common">American lobster</name>
    <dbReference type="NCBI Taxonomy" id="6706"/>
    <lineage>
        <taxon>Eukaryota</taxon>
        <taxon>Metazoa</taxon>
        <taxon>Ecdysozoa</taxon>
        <taxon>Arthropoda</taxon>
        <taxon>Crustacea</taxon>
        <taxon>Multicrustacea</taxon>
        <taxon>Malacostraca</taxon>
        <taxon>Eumalacostraca</taxon>
        <taxon>Eucarida</taxon>
        <taxon>Decapoda</taxon>
        <taxon>Pleocyemata</taxon>
        <taxon>Astacidea</taxon>
        <taxon>Nephropoidea</taxon>
        <taxon>Nephropidae</taxon>
        <taxon>Homarus</taxon>
    </lineage>
</organism>
<protein>
    <submittedName>
        <fullName evidence="2">Uncharacterized protein</fullName>
    </submittedName>
</protein>
<proteinExistence type="predicted"/>
<sequence>MVRAHPASSNECDRYRLEKEIIILRTRDKVSFAEARSAALKSLSSHRDTYAQVVSRHKARQTVAVTPPRESSIPVLNSTSTPDSIPPILSPQTSLVVAEVHMDEAGTSAATHLSSTCLSESLEVDDLPAKVLMSADRLPDASGDETPAKIKQAASIYQLGRAPFAPEQILYCMYFLQETTLGAYDHPPPRGYSAFYSSKNPKQMHYGGTAILVSTSANDGSSVAVPQEVAELFAMVFAGESFMAPRSSEFKQVSGVEESRALDFGVGRGEAYIIFSVKEMRTAHLLIGDTSPGPDDIPFSML</sequence>
<feature type="compositionally biased region" description="Polar residues" evidence="1">
    <location>
        <begin position="74"/>
        <end position="83"/>
    </location>
</feature>
<gene>
    <name evidence="2" type="ORF">Hamer_G004237</name>
</gene>
<feature type="region of interest" description="Disordered" evidence="1">
    <location>
        <begin position="61"/>
        <end position="88"/>
    </location>
</feature>
<dbReference type="Proteomes" id="UP000747542">
    <property type="component" value="Unassembled WGS sequence"/>
</dbReference>
<evidence type="ECO:0000313" key="3">
    <source>
        <dbReference type="Proteomes" id="UP000747542"/>
    </source>
</evidence>
<comment type="caution">
    <text evidence="2">The sequence shown here is derived from an EMBL/GenBank/DDBJ whole genome shotgun (WGS) entry which is preliminary data.</text>
</comment>
<evidence type="ECO:0000313" key="2">
    <source>
        <dbReference type="EMBL" id="KAG7159584.1"/>
    </source>
</evidence>
<accession>A0A8J5JR10</accession>
<dbReference type="AlphaFoldDB" id="A0A8J5JR10"/>
<evidence type="ECO:0000256" key="1">
    <source>
        <dbReference type="SAM" id="MobiDB-lite"/>
    </source>
</evidence>
<keyword evidence="3" id="KW-1185">Reference proteome</keyword>
<reference evidence="2" key="1">
    <citation type="journal article" date="2021" name="Sci. Adv.">
        <title>The American lobster genome reveals insights on longevity, neural, and immune adaptations.</title>
        <authorList>
            <person name="Polinski J.M."/>
            <person name="Zimin A.V."/>
            <person name="Clark K.F."/>
            <person name="Kohn A.B."/>
            <person name="Sadowski N."/>
            <person name="Timp W."/>
            <person name="Ptitsyn A."/>
            <person name="Khanna P."/>
            <person name="Romanova D.Y."/>
            <person name="Williams P."/>
            <person name="Greenwood S.J."/>
            <person name="Moroz L.L."/>
            <person name="Walt D.R."/>
            <person name="Bodnar A.G."/>
        </authorList>
    </citation>
    <scope>NUCLEOTIDE SEQUENCE</scope>
    <source>
        <strain evidence="2">GMGI-L3</strain>
    </source>
</reference>
<dbReference type="EMBL" id="JAHLQT010033114">
    <property type="protein sequence ID" value="KAG7159584.1"/>
    <property type="molecule type" value="Genomic_DNA"/>
</dbReference>
<name>A0A8J5JR10_HOMAM</name>